<sequence>MIIFDQILTGLESIFAPHAQAVSEIGPIAVNRDLNGKVRLIAPETARENPQQFDLINQIAQQMEQRLSPHSFPAKAAVLYEPDVAAVCQNAPHFLLSGTDNVWVVDRLPTEGRWDLIKPVTHGARRIVFFSIKGGVGRSTAMAASAWALAQEGKKVLVLDLDLESPGLSTSLLPEEKRPASGIVDWMVEDLVDNGSRIVDNMLATSSLSHDGEIYVVPAHGKDPGEYIAKLGRVWMPKVGNHGQRESWSQRLNRLISDLEEKIKPDVIFIDSRSGIDEIAASCVSDLGASLILLFTVDGEQTWSGYRVLFEYWQRLGKATEIRERLQIVGAMVPDDERREAYFSGMRERAWNLFNPLYDEIQPGDLKDRFNFAMSDVLAPHYPWVIRWNLGFSAITSLHSRLTVVDARNVSLVFGELIDGTSQAINIVETSEEV</sequence>
<accession>A0ABY5X590</accession>
<dbReference type="PANTHER" id="PTHR13696">
    <property type="entry name" value="P-LOOP CONTAINING NUCLEOSIDE TRIPHOSPHATE HYDROLASE"/>
    <property type="match status" value="1"/>
</dbReference>
<dbReference type="SUPFAM" id="SSF52540">
    <property type="entry name" value="P-loop containing nucleoside triphosphate hydrolases"/>
    <property type="match status" value="1"/>
</dbReference>
<dbReference type="EMBL" id="CP103445">
    <property type="protein sequence ID" value="UWS32493.1"/>
    <property type="molecule type" value="Genomic_DNA"/>
</dbReference>
<name>A0ABY5X590_ERWPY</name>
<dbReference type="GeneID" id="92236253"/>
<protein>
    <submittedName>
        <fullName evidence="2">AAA family ATPase</fullName>
    </submittedName>
</protein>
<dbReference type="RefSeq" id="WP_012668845.1">
    <property type="nucleotide sequence ID" value="NZ_CP023567.1"/>
</dbReference>
<dbReference type="Proteomes" id="UP001058553">
    <property type="component" value="Chromosome"/>
</dbReference>
<proteinExistence type="predicted"/>
<dbReference type="InterPro" id="IPR002586">
    <property type="entry name" value="CobQ/CobB/MinD/ParA_Nub-bd_dom"/>
</dbReference>
<dbReference type="Gene3D" id="3.40.50.300">
    <property type="entry name" value="P-loop containing nucleotide triphosphate hydrolases"/>
    <property type="match status" value="1"/>
</dbReference>
<dbReference type="InterPro" id="IPR050678">
    <property type="entry name" value="DNA_Partitioning_ATPase"/>
</dbReference>
<dbReference type="NCBIfam" id="NF047398">
    <property type="entry name" value="AAA_KGGVGR"/>
    <property type="match status" value="1"/>
</dbReference>
<evidence type="ECO:0000259" key="1">
    <source>
        <dbReference type="Pfam" id="PF01656"/>
    </source>
</evidence>
<feature type="domain" description="CobQ/CobB/MinD/ParA nucleotide binding" evidence="1">
    <location>
        <begin position="127"/>
        <end position="265"/>
    </location>
</feature>
<organism evidence="2 3">
    <name type="scientific">Erwinia pyrifoliae</name>
    <dbReference type="NCBI Taxonomy" id="79967"/>
    <lineage>
        <taxon>Bacteria</taxon>
        <taxon>Pseudomonadati</taxon>
        <taxon>Pseudomonadota</taxon>
        <taxon>Gammaproteobacteria</taxon>
        <taxon>Enterobacterales</taxon>
        <taxon>Erwiniaceae</taxon>
        <taxon>Erwinia</taxon>
    </lineage>
</organism>
<evidence type="ECO:0000313" key="2">
    <source>
        <dbReference type="EMBL" id="UWS32493.1"/>
    </source>
</evidence>
<reference evidence="2" key="1">
    <citation type="submission" date="2022-07" db="EMBL/GenBank/DDBJ databases">
        <title>Genetic diversity of Erwinia pyrifoliae.</title>
        <authorList>
            <person name="Park D.S."/>
            <person name="Ham H."/>
        </authorList>
    </citation>
    <scope>NUCLEOTIDE SEQUENCE</scope>
    <source>
        <strain evidence="2">CP201486</strain>
    </source>
</reference>
<evidence type="ECO:0000313" key="3">
    <source>
        <dbReference type="Proteomes" id="UP001058553"/>
    </source>
</evidence>
<gene>
    <name evidence="2" type="ORF">NYP84_12710</name>
</gene>
<dbReference type="PANTHER" id="PTHR13696:SF52">
    <property type="entry name" value="PARA FAMILY PROTEIN CT_582"/>
    <property type="match status" value="1"/>
</dbReference>
<dbReference type="InterPro" id="IPR027417">
    <property type="entry name" value="P-loop_NTPase"/>
</dbReference>
<dbReference type="Pfam" id="PF01656">
    <property type="entry name" value="CbiA"/>
    <property type="match status" value="1"/>
</dbReference>
<keyword evidence="3" id="KW-1185">Reference proteome</keyword>